<evidence type="ECO:0000256" key="1">
    <source>
        <dbReference type="SAM" id="MobiDB-lite"/>
    </source>
</evidence>
<dbReference type="KEGG" id="loa:LOAG_09373"/>
<dbReference type="InParanoid" id="A0A1S0TS10"/>
<reference evidence="2" key="1">
    <citation type="submission" date="2012-04" db="EMBL/GenBank/DDBJ databases">
        <title>The Genome Sequence of Loa loa.</title>
        <authorList>
            <consortium name="The Broad Institute Genome Sequencing Platform"/>
            <consortium name="Broad Institute Genome Sequencing Center for Infectious Disease"/>
            <person name="Nutman T.B."/>
            <person name="Fink D.L."/>
            <person name="Russ C."/>
            <person name="Young S."/>
            <person name="Zeng Q."/>
            <person name="Gargeya S."/>
            <person name="Alvarado L."/>
            <person name="Berlin A."/>
            <person name="Chapman S.B."/>
            <person name="Chen Z."/>
            <person name="Freedman E."/>
            <person name="Gellesch M."/>
            <person name="Goldberg J."/>
            <person name="Griggs A."/>
            <person name="Gujja S."/>
            <person name="Heilman E.R."/>
            <person name="Heiman D."/>
            <person name="Howarth C."/>
            <person name="Mehta T."/>
            <person name="Neiman D."/>
            <person name="Pearson M."/>
            <person name="Roberts A."/>
            <person name="Saif S."/>
            <person name="Shea T."/>
            <person name="Shenoy N."/>
            <person name="Sisk P."/>
            <person name="Stolte C."/>
            <person name="Sykes S."/>
            <person name="White J."/>
            <person name="Yandava C."/>
            <person name="Haas B."/>
            <person name="Henn M.R."/>
            <person name="Nusbaum C."/>
            <person name="Birren B."/>
        </authorList>
    </citation>
    <scope>NUCLEOTIDE SEQUENCE [LARGE SCALE GENOMIC DNA]</scope>
</reference>
<evidence type="ECO:0000313" key="2">
    <source>
        <dbReference type="EMBL" id="EFO19121.2"/>
    </source>
</evidence>
<feature type="region of interest" description="Disordered" evidence="1">
    <location>
        <begin position="1"/>
        <end position="36"/>
    </location>
</feature>
<dbReference type="AlphaFoldDB" id="A0A1S0TS10"/>
<name>A0A1S0TS10_LOALO</name>
<dbReference type="GeneID" id="9946811"/>
<dbReference type="CTD" id="9946811"/>
<organism evidence="2">
    <name type="scientific">Loa loa</name>
    <name type="common">Eye worm</name>
    <name type="synonym">Filaria loa</name>
    <dbReference type="NCBI Taxonomy" id="7209"/>
    <lineage>
        <taxon>Eukaryota</taxon>
        <taxon>Metazoa</taxon>
        <taxon>Ecdysozoa</taxon>
        <taxon>Nematoda</taxon>
        <taxon>Chromadorea</taxon>
        <taxon>Rhabditida</taxon>
        <taxon>Spirurina</taxon>
        <taxon>Spiruromorpha</taxon>
        <taxon>Filarioidea</taxon>
        <taxon>Onchocercidae</taxon>
        <taxon>Loa</taxon>
    </lineage>
</organism>
<feature type="compositionally biased region" description="Low complexity" evidence="1">
    <location>
        <begin position="21"/>
        <end position="36"/>
    </location>
</feature>
<dbReference type="RefSeq" id="XP_020301898.1">
    <property type="nucleotide sequence ID" value="XM_020447916.1"/>
</dbReference>
<sequence length="72" mass="9070">MKKSPFNDAWIKKMQDEKQEQQQQQRQQQQRQQQQRQQQQQQQQQKWFYIQIYDIRIVLIGKMNEVFVSFPV</sequence>
<proteinExistence type="predicted"/>
<protein>
    <submittedName>
        <fullName evidence="2">Uncharacterized protein</fullName>
    </submittedName>
</protein>
<accession>A0A1S0TS10</accession>
<dbReference type="EMBL" id="JH712218">
    <property type="protein sequence ID" value="EFO19121.2"/>
    <property type="molecule type" value="Genomic_DNA"/>
</dbReference>
<feature type="compositionally biased region" description="Basic and acidic residues" evidence="1">
    <location>
        <begin position="10"/>
        <end position="20"/>
    </location>
</feature>
<gene>
    <name evidence="2" type="ORF">LOAG_09373</name>
</gene>